<keyword evidence="2" id="KW-0472">Membrane</keyword>
<proteinExistence type="predicted"/>
<dbReference type="PANTHER" id="PTHR37042:SF4">
    <property type="entry name" value="OUTER MEMBRANE PROTEIN RV1973"/>
    <property type="match status" value="1"/>
</dbReference>
<evidence type="ECO:0000256" key="3">
    <source>
        <dbReference type="SAM" id="SignalP"/>
    </source>
</evidence>
<evidence type="ECO:0000256" key="1">
    <source>
        <dbReference type="ARBA" id="ARBA00004370"/>
    </source>
</evidence>
<dbReference type="PANTHER" id="PTHR37042">
    <property type="entry name" value="OUTER MEMBRANE PROTEIN RV1973"/>
    <property type="match status" value="1"/>
</dbReference>
<dbReference type="RefSeq" id="WP_344588860.1">
    <property type="nucleotide sequence ID" value="NZ_BAAARW010000011.1"/>
</dbReference>
<keyword evidence="3" id="KW-0732">Signal</keyword>
<reference evidence="4 5" key="1">
    <citation type="journal article" date="2019" name="Int. J. Syst. Evol. Microbiol.">
        <title>The Global Catalogue of Microorganisms (GCM) 10K type strain sequencing project: providing services to taxonomists for standard genome sequencing and annotation.</title>
        <authorList>
            <consortium name="The Broad Institute Genomics Platform"/>
            <consortium name="The Broad Institute Genome Sequencing Center for Infectious Disease"/>
            <person name="Wu L."/>
            <person name="Ma J."/>
        </authorList>
    </citation>
    <scope>NUCLEOTIDE SEQUENCE [LARGE SCALE GENOMIC DNA]</scope>
    <source>
        <strain evidence="4 5">JCM 3325</strain>
    </source>
</reference>
<feature type="signal peptide" evidence="3">
    <location>
        <begin position="1"/>
        <end position="26"/>
    </location>
</feature>
<feature type="chain" id="PRO_5047121218" description="Mce-associated membrane protein" evidence="3">
    <location>
        <begin position="27"/>
        <end position="168"/>
    </location>
</feature>
<dbReference type="EMBL" id="BAAARW010000011">
    <property type="protein sequence ID" value="GAA2413433.1"/>
    <property type="molecule type" value="Genomic_DNA"/>
</dbReference>
<evidence type="ECO:0000256" key="2">
    <source>
        <dbReference type="ARBA" id="ARBA00023136"/>
    </source>
</evidence>
<protein>
    <recommendedName>
        <fullName evidence="6">Mce-associated membrane protein</fullName>
    </recommendedName>
</protein>
<accession>A0ABN3IVH8</accession>
<organism evidence="4 5">
    <name type="scientific">Actinomadura vinacea</name>
    <dbReference type="NCBI Taxonomy" id="115336"/>
    <lineage>
        <taxon>Bacteria</taxon>
        <taxon>Bacillati</taxon>
        <taxon>Actinomycetota</taxon>
        <taxon>Actinomycetes</taxon>
        <taxon>Streptosporangiales</taxon>
        <taxon>Thermomonosporaceae</taxon>
        <taxon>Actinomadura</taxon>
    </lineage>
</organism>
<comment type="caution">
    <text evidence="4">The sequence shown here is derived from an EMBL/GenBank/DDBJ whole genome shotgun (WGS) entry which is preliminary data.</text>
</comment>
<evidence type="ECO:0000313" key="4">
    <source>
        <dbReference type="EMBL" id="GAA2413433.1"/>
    </source>
</evidence>
<dbReference type="Proteomes" id="UP001501231">
    <property type="component" value="Unassembled WGS sequence"/>
</dbReference>
<sequence length="168" mass="17505">MRTPPGVRRPLAVALALALAAAGVLAFTGARRADAPSANRALLDPQATTKAVGDVSNALVKIFSYEHGDVAATEKAATELLEGKAAQQYRGLFAQVKQQAPAQRLTLTSRVVRAGVSRMTAGTAHLLVFLDQVSTRQGKPAGGTAAAQLAVTAHLRGGQWRIAEIRSS</sequence>
<gene>
    <name evidence="4" type="ORF">GCM10010191_24000</name>
</gene>
<name>A0ABN3IVH8_9ACTN</name>
<comment type="subcellular location">
    <subcellularLocation>
        <location evidence="1">Membrane</location>
    </subcellularLocation>
</comment>
<evidence type="ECO:0008006" key="6">
    <source>
        <dbReference type="Google" id="ProtNLM"/>
    </source>
</evidence>
<evidence type="ECO:0000313" key="5">
    <source>
        <dbReference type="Proteomes" id="UP001501231"/>
    </source>
</evidence>
<keyword evidence="5" id="KW-1185">Reference proteome</keyword>